<proteinExistence type="predicted"/>
<evidence type="ECO:0000256" key="6">
    <source>
        <dbReference type="SAM" id="Phobius"/>
    </source>
</evidence>
<feature type="transmembrane region" description="Helical" evidence="6">
    <location>
        <begin position="12"/>
        <end position="28"/>
    </location>
</feature>
<name>A0ABS5JTC2_9BACT</name>
<keyword evidence="4" id="KW-1015">Disulfide bond</keyword>
<evidence type="ECO:0000256" key="1">
    <source>
        <dbReference type="ARBA" id="ARBA00001913"/>
    </source>
</evidence>
<evidence type="ECO:0000256" key="5">
    <source>
        <dbReference type="ARBA" id="ARBA00023180"/>
    </source>
</evidence>
<dbReference type="InterPro" id="IPR051360">
    <property type="entry name" value="Neuronal_Pentraxin_Related"/>
</dbReference>
<comment type="caution">
    <text evidence="8">The sequence shown here is derived from an EMBL/GenBank/DDBJ whole genome shotgun (WGS) entry which is preliminary data.</text>
</comment>
<keyword evidence="3" id="KW-0106">Calcium</keyword>
<reference evidence="8 9" key="1">
    <citation type="journal article" date="2015" name="Int. J. Syst. Evol. Microbiol.">
        <title>Carboxylicivirga linearis sp. nov., isolated from a sea cucumber culture pond.</title>
        <authorList>
            <person name="Wang F.Q."/>
            <person name="Zhou Y.X."/>
            <person name="Lin X.Z."/>
            <person name="Chen G.J."/>
            <person name="Du Z.J."/>
        </authorList>
    </citation>
    <scope>NUCLEOTIDE SEQUENCE [LARGE SCALE GENOMIC DNA]</scope>
    <source>
        <strain evidence="8 9">FB218</strain>
    </source>
</reference>
<sequence length="3294" mass="355430">MAGFNLSKQINYLFFIGISFLLPVQIIGQTGPGSIGNTTGTNGNPKIVLWLDGESLELSENDNISTWLDQSGNNNDLSQTDPTLTPIYRAGVLNGKAIAEFSQSNNRIRGLNFDMPADEISTFIVTRTASSGEALISYAVSSQDNEYLVHDASSLTSIIQGSSWDSNETFNDDNWHIITQTWASSDGGTYLYKDNNTALSSTTANGSITSLGCFAIGGEQDNVDGGYQTNQAFEGDIAEIIVFDRRLSQAEVSIVNNYLNLKYAASDGDFPIAKDGFNNVNAANHINNFGGTGVESDGASQLYSLLGIELPAGNLSAGDYLMTAHNGIENNLLNIETGLTNADGAWGRSWYIQRTGTFDPQITFDLSEFEDGKYFSGTNNYVLLYKSTEGGTYTVMPTVASLSSVTKLTFTVNNADWSDGFYTLGSTDLTIAPLQGVAGVTYYAWLNDDWDNPDTWSIQENTHVPNGYTPTTSPTSDIDKVIIKNGITVNVNSNSKSNALLGIRGTLDLGSTSGHNWSTINGSGRLVLESDEFPVGDATRFITKGLDEGTVVYEGAGFTYLTEREFFNLEVNLNSSTNGITLLNNLKVNGNCYINRGILKINDDASTTGIDIGIDGNLWIQSNGSISTGIGNARHELNLMGDFTNNGVAYFTNRTSQIANSEATDGIVDVNLLNKSSDQVIQLNGITNFYRIEIDKGIDQTYVASIDADDAAYFNLFGYANESHDGDQPYRSSNNNALGLIAGTFKLGANINVLTLSNNRNFDIPERARLWVDGATVLNNNGNATVPYGTLQVSGGLFESKVSSGITTRKNGLIKIEGGIVNTNVIRTSVRGADNVGGYVQSGGTMNLISGSMNSDYYRFCMTYPGNVFNMSGGTLNIQQSGGLGGIFINSDAQNINVTGGTVICNVSSNSDFNITSKAPFYNLQLTNSAGNTYNHVLADASNVAGTETVSAQPLVVLNDLSIETDAFLHHNGQDITVGGNFSIAADAQIQSENGTNNYGLWFRNRESAYNTLTFNGNNDAEFYIGHNVDDGYELYLSSVVINKPEGKSLTLKGDPNKEASNVSHDYYARLFRVFNNMTVESGIFNQGEHAIRLYGPLNVKSGAQCGVYEHGTTHIDALIMFKDADIEINTESGAVLGNIKMNPAPDTEIISLTSDVTIKRISYYHGRINMGPYNLKLDYLHRGGTTNPYRVSDGNAATEMFYGDGNASDGGLTRYIEDGLADNTDVVFPIGVPGKYTPVSINLANVPVGGGYITVVPVDGELQTTDVQNGGNMLSYYWKLDNSDFSDMPDAKFLFYYDEDDVTSQENLYVPGKVLSVDPYSRLYIDDTGRVDDNINEITYDDGSGGRFPLDIANYTAGRENRFTGSVSIFYTRDHGSSTGGAAREPRWRDRYTWTRNDLLQDLDGNGTIDDYEYHDSRQPECPNGNNDYPEAGDVAVIGWVPWTDTQKTSLQGQPHGVWIDNTQDQVAELVFTQMKDAGGNPTERVYRSAFQFRPTLCINGGSGQLTAGLVRGEGLFWNRYSDPDFTLMDLGEFVANDSSYIAYENSVNPRTINNIPDEVPNLMLANSGWGASDYDITIEKDLMVNGSLEILGNANLLLHDGATGDITIGDNLLLFESNPSEGSPSGGGAQLLYPNNAVRTVTVGKDIIMANASSLLAIDNPSSNGIEHTLNVYGDIYQASSGVGSNGIQLWTAANEDKIVLNLLGNSSMTYSYVNGDIPNLYRLIVDKGTSQDVEATFNTDFNLHGPTSGVGIEKALELSNGMFIVNNADVNLDLTTGDDDFYIPSTAGLRLLQGAAYANGNSNIILDGTMDVNSGLLDMSGGNNNIEYSASGNAVLAIGAGGSLIVGGQVRGSLTADEGILKYRQTGGSVILGENSATEGGRGILEVHNTGSEFTFTAGTLQFVRQQSSPIRASLYLQPDESTIGSDVTIQFGNASTPASQNMGIHSSIALENIVVDNSSSNNPTVTTWVENLDLNGDLIIGANSVFDCNDLDISIGGDLQNNGLFDAGSNITTFTGDVDQSITGSSAVTFNNLSKLGNGQLDLNGDILVSGEFNLSGTVIDNDHTIELKGNFINNGMHNYGGVGSGIIMSGSTLQSLSGNGTLGLLRVNNNSGVKVADGYSVNVENGLQLEDGVFDIGGNLLTLNKDAVISPVNPFGETNMIQTTKSYVDAGVKQLFGSFSGPGTKDLIFPMGSNGVFTPIEMSINSVTSTIGSITVKASHEVHPTIIEDDESPDVEIVDDENALQFYWILRSDEITNFDATVRFYANDDLALSNSPSYDQSDYITARLLNDGTYKWTKYGQDTYDEANDVLTFTYSGTNDLGISGDYTAGVEPQTATKKGAIPDEVPVYTTIADGNWSDAIWSPIAPAGGPRGARVEINHDVTMASNFVSAYTTTINSSGRLSLGATYGHRLGDVFGTGVLHIYDGAMPSASYNEFITSSGGTFDFDGTQDYSVLSNFVEVNNVVFTGTGERDLPNGNLTIHGNLIIDGDNANLDLVNLYNMSYLLERDLILNMGAFSAGIDDATITFNGIEPQEVTGDFTGANGFNNLEINNVAGLTLNNSTEVNNRLILTSGVINTSDLNTLTITNPASAGVQGGSSNSFVNGPLRKRIPNNDTFDFPVGNNGRIGYVGLSGIQSGTTGIWEAEYIASNPLSGGYDPDEFTNPLNYVSHGEYWRVKGPTSAEANITVRWDGQSGVSVDEDERKNLRIVEWTAGTTDSWNNAGDNIVDGGATNGTITTTATSMFNAFANGNIFSWGSITPSAVYGWIGGAVGYETDWFTAINWSQGSVPDISSEVEISTATYQPVINGNAFALDLTINASANLTVSPGSQFTVDGDIINNGQLIIQNNNTDMMASFINNGTISGSGTEKVDFSFDSRRYWYIGSPVDGVTGADLYVSDNDKARVYRYNGSWIEMDNDLYDFDAEPLQGYSVIYRDPETITFEGRARYGDYTYSIQKGWELVANPYPAFLDVSIANEWNFSNISETIYTRTTYGGERDLATYNRTTGYGVNGGSKYIAPMQAFWVNCTNSGEFGVNKGARVHHSAVLKSNSSENNVLRMKLDNGLFEDEIAMVCLPEGSHIFSKVDSKKKFSDNANVAYLYSLKQNNKVAINVLPEPETIEKVLVGYQVSNEWQGDLILKATNLGDFDASPIVLLEDKVLGVFIDLRSNQEYKFTHVVNQSSDRFVVHFTDVATDISDTDDIYLKESSNISIYKENKHAVVKVDKALINKTTNKAVALLYSLEGVVLDEKEVLMEQTMLDLPKQTGIYIVKVQIGSNVKTAKIFVSRME</sequence>
<accession>A0ABS5JTC2</accession>
<dbReference type="Proteomes" id="UP000708576">
    <property type="component" value="Unassembled WGS sequence"/>
</dbReference>
<evidence type="ECO:0000313" key="9">
    <source>
        <dbReference type="Proteomes" id="UP000708576"/>
    </source>
</evidence>
<dbReference type="SMART" id="SM00159">
    <property type="entry name" value="PTX"/>
    <property type="match status" value="1"/>
</dbReference>
<comment type="cofactor">
    <cofactor evidence="1">
        <name>Ca(2+)</name>
        <dbReference type="ChEBI" id="CHEBI:29108"/>
    </cofactor>
</comment>
<keyword evidence="5" id="KW-0325">Glycoprotein</keyword>
<dbReference type="InterPro" id="IPR018247">
    <property type="entry name" value="EF_Hand_1_Ca_BS"/>
</dbReference>
<keyword evidence="6" id="KW-0472">Membrane</keyword>
<dbReference type="SUPFAM" id="SSF49899">
    <property type="entry name" value="Concanavalin A-like lectins/glucanases"/>
    <property type="match status" value="1"/>
</dbReference>
<dbReference type="InterPro" id="IPR001759">
    <property type="entry name" value="PTX_dom"/>
</dbReference>
<keyword evidence="2" id="KW-0479">Metal-binding</keyword>
<keyword evidence="6" id="KW-0812">Transmembrane</keyword>
<feature type="domain" description="Pentraxin (PTX)" evidence="7">
    <location>
        <begin position="90"/>
        <end position="278"/>
    </location>
</feature>
<dbReference type="PANTHER" id="PTHR19277:SF125">
    <property type="entry name" value="B6"/>
    <property type="match status" value="1"/>
</dbReference>
<evidence type="ECO:0000256" key="4">
    <source>
        <dbReference type="ARBA" id="ARBA00023157"/>
    </source>
</evidence>
<dbReference type="Gene3D" id="2.60.120.200">
    <property type="match status" value="1"/>
</dbReference>
<evidence type="ECO:0000256" key="2">
    <source>
        <dbReference type="ARBA" id="ARBA00022723"/>
    </source>
</evidence>
<dbReference type="InterPro" id="IPR013320">
    <property type="entry name" value="ConA-like_dom_sf"/>
</dbReference>
<keyword evidence="6" id="KW-1133">Transmembrane helix</keyword>
<protein>
    <recommendedName>
        <fullName evidence="7">Pentraxin (PTX) domain-containing protein</fullName>
    </recommendedName>
</protein>
<dbReference type="Pfam" id="PF00354">
    <property type="entry name" value="Pentaxin"/>
    <property type="match status" value="1"/>
</dbReference>
<organism evidence="8 9">
    <name type="scientific">Carboxylicivirga linearis</name>
    <dbReference type="NCBI Taxonomy" id="1628157"/>
    <lineage>
        <taxon>Bacteria</taxon>
        <taxon>Pseudomonadati</taxon>
        <taxon>Bacteroidota</taxon>
        <taxon>Bacteroidia</taxon>
        <taxon>Marinilabiliales</taxon>
        <taxon>Marinilabiliaceae</taxon>
        <taxon>Carboxylicivirga</taxon>
    </lineage>
</organism>
<evidence type="ECO:0000259" key="7">
    <source>
        <dbReference type="SMART" id="SM00159"/>
    </source>
</evidence>
<evidence type="ECO:0000313" key="8">
    <source>
        <dbReference type="EMBL" id="MBS2098130.1"/>
    </source>
</evidence>
<dbReference type="EMBL" id="JAGUCO010000003">
    <property type="protein sequence ID" value="MBS2098130.1"/>
    <property type="molecule type" value="Genomic_DNA"/>
</dbReference>
<dbReference type="PANTHER" id="PTHR19277">
    <property type="entry name" value="PENTRAXIN"/>
    <property type="match status" value="1"/>
</dbReference>
<dbReference type="RefSeq" id="WP_212215367.1">
    <property type="nucleotide sequence ID" value="NZ_JAGUCO010000003.1"/>
</dbReference>
<dbReference type="PROSITE" id="PS00018">
    <property type="entry name" value="EF_HAND_1"/>
    <property type="match status" value="1"/>
</dbReference>
<evidence type="ECO:0000256" key="3">
    <source>
        <dbReference type="ARBA" id="ARBA00022837"/>
    </source>
</evidence>
<keyword evidence="9" id="KW-1185">Reference proteome</keyword>
<gene>
    <name evidence="8" type="ORF">KEM10_07540</name>
</gene>